<feature type="transmembrane region" description="Helical" evidence="1">
    <location>
        <begin position="61"/>
        <end position="77"/>
    </location>
</feature>
<evidence type="ECO:0000313" key="5">
    <source>
        <dbReference type="Proteomes" id="UP000266483"/>
    </source>
</evidence>
<sequence>MTARQILLAVAAMAIVVVGSNVLVQYPINKWLTWGAISYPVAFLVADLINRRFGAKSARQVAVAGFVVAIVFSVWVATPRIALASGVAFLFAQLLDIYVFDRLRQQQWWRAPLIGGVAGATLDTILFFSIAFAGTGINWQALLVGDLAVKLAVNVALLAPFRALMWNIARPAKSA</sequence>
<dbReference type="PANTHER" id="PTHR34300:SF1">
    <property type="entry name" value="QUEUOSINE PRECURSOR TRANSPORTER"/>
    <property type="match status" value="1"/>
</dbReference>
<reference evidence="4 5" key="1">
    <citation type="submission" date="2017-08" db="EMBL/GenBank/DDBJ databases">
        <title>Pusillimonas indicus sp. nov., a member of the family Alcaligenaceae isolated from surface seawater.</title>
        <authorList>
            <person name="Li J."/>
        </authorList>
    </citation>
    <scope>NUCLEOTIDE SEQUENCE [LARGE SCALE GENOMIC DNA]</scope>
    <source>
        <strain evidence="2 5">17-4A</strain>
        <strain evidence="3 4">L52-1-41</strain>
    </source>
</reference>
<protein>
    <recommendedName>
        <fullName evidence="1">Probable queuosine precursor transporter</fullName>
        <shortName evidence="1">Q precursor transporter</shortName>
    </recommendedName>
</protein>
<evidence type="ECO:0000313" key="4">
    <source>
        <dbReference type="Proteomes" id="UP000266206"/>
    </source>
</evidence>
<name>A0A3A1YY24_9BURK</name>
<keyword evidence="5" id="KW-1185">Reference proteome</keyword>
<keyword evidence="1" id="KW-0812">Transmembrane</keyword>
<dbReference type="Proteomes" id="UP000266206">
    <property type="component" value="Unassembled WGS sequence"/>
</dbReference>
<feature type="transmembrane region" description="Helical" evidence="1">
    <location>
        <begin position="139"/>
        <end position="161"/>
    </location>
</feature>
<accession>A0A3A1YY24</accession>
<dbReference type="EMBL" id="NQYH01000002">
    <property type="protein sequence ID" value="RIY41720.1"/>
    <property type="molecule type" value="Genomic_DNA"/>
</dbReference>
<keyword evidence="1" id="KW-0813">Transport</keyword>
<evidence type="ECO:0000313" key="3">
    <source>
        <dbReference type="EMBL" id="RIY41720.1"/>
    </source>
</evidence>
<comment type="caution">
    <text evidence="3">The sequence shown here is derived from an EMBL/GenBank/DDBJ whole genome shotgun (WGS) entry which is preliminary data.</text>
</comment>
<comment type="subcellular location">
    <subcellularLocation>
        <location evidence="1">Cell inner membrane</location>
        <topology evidence="1">Multi-pass membrane protein</topology>
    </subcellularLocation>
</comment>
<evidence type="ECO:0000313" key="2">
    <source>
        <dbReference type="EMBL" id="RII82285.1"/>
    </source>
</evidence>
<dbReference type="AlphaFoldDB" id="A0A3A1YY24"/>
<feature type="transmembrane region" description="Helical" evidence="1">
    <location>
        <begin position="83"/>
        <end position="100"/>
    </location>
</feature>
<dbReference type="GO" id="GO:0005886">
    <property type="term" value="C:plasma membrane"/>
    <property type="evidence" value="ECO:0007669"/>
    <property type="project" value="UniProtKB-SubCell"/>
</dbReference>
<comment type="similarity">
    <text evidence="1">Belongs to the vitamin uptake transporter (VUT/ECF) (TC 2.A.88) family. Q precursor transporter subfamily.</text>
</comment>
<dbReference type="EMBL" id="NQOU01000005">
    <property type="protein sequence ID" value="RII82285.1"/>
    <property type="molecule type" value="Genomic_DNA"/>
</dbReference>
<organism evidence="3 4">
    <name type="scientific">Neopusillimonas maritima</name>
    <dbReference type="NCBI Taxonomy" id="2026239"/>
    <lineage>
        <taxon>Bacteria</taxon>
        <taxon>Pseudomonadati</taxon>
        <taxon>Pseudomonadota</taxon>
        <taxon>Betaproteobacteria</taxon>
        <taxon>Burkholderiales</taxon>
        <taxon>Alcaligenaceae</taxon>
        <taxon>Neopusillimonas</taxon>
    </lineage>
</organism>
<feature type="transmembrane region" description="Helical" evidence="1">
    <location>
        <begin position="31"/>
        <end position="49"/>
    </location>
</feature>
<keyword evidence="1" id="KW-0997">Cell inner membrane</keyword>
<comment type="function">
    <text evidence="1">Involved in the import of queuosine (Q) precursors, required for Q precursor salvage.</text>
</comment>
<gene>
    <name evidence="2" type="ORF">CJO09_12735</name>
    <name evidence="3" type="ORF">CJP73_04540</name>
</gene>
<dbReference type="Pfam" id="PF02592">
    <property type="entry name" value="Vut_1"/>
    <property type="match status" value="1"/>
</dbReference>
<proteinExistence type="inferred from homology"/>
<keyword evidence="1" id="KW-1003">Cell membrane</keyword>
<dbReference type="InterPro" id="IPR003744">
    <property type="entry name" value="YhhQ"/>
</dbReference>
<keyword evidence="1" id="KW-0472">Membrane</keyword>
<dbReference type="PANTHER" id="PTHR34300">
    <property type="entry name" value="QUEUOSINE PRECURSOR TRANSPORTER-RELATED"/>
    <property type="match status" value="1"/>
</dbReference>
<dbReference type="Proteomes" id="UP000266483">
    <property type="component" value="Unassembled WGS sequence"/>
</dbReference>
<feature type="transmembrane region" description="Helical" evidence="1">
    <location>
        <begin position="112"/>
        <end position="133"/>
    </location>
</feature>
<evidence type="ECO:0000256" key="1">
    <source>
        <dbReference type="HAMAP-Rule" id="MF_02088"/>
    </source>
</evidence>
<dbReference type="HAMAP" id="MF_02088">
    <property type="entry name" value="Q_prec_transport"/>
    <property type="match status" value="1"/>
</dbReference>
<dbReference type="NCBIfam" id="TIGR00697">
    <property type="entry name" value="queuosine precursor transporter"/>
    <property type="match status" value="1"/>
</dbReference>
<dbReference type="OrthoDB" id="7065604at2"/>
<keyword evidence="1" id="KW-1133">Transmembrane helix</keyword>
<feature type="transmembrane region" description="Helical" evidence="1">
    <location>
        <begin position="7"/>
        <end position="25"/>
    </location>
</feature>
<dbReference type="GO" id="GO:0022857">
    <property type="term" value="F:transmembrane transporter activity"/>
    <property type="evidence" value="ECO:0007669"/>
    <property type="project" value="UniProtKB-UniRule"/>
</dbReference>